<dbReference type="GO" id="GO:0005886">
    <property type="term" value="C:plasma membrane"/>
    <property type="evidence" value="ECO:0007669"/>
    <property type="project" value="UniProtKB-SubCell"/>
</dbReference>
<dbReference type="Pfam" id="PF03176">
    <property type="entry name" value="MMPL"/>
    <property type="match status" value="2"/>
</dbReference>
<evidence type="ECO:0000256" key="1">
    <source>
        <dbReference type="ARBA" id="ARBA00004651"/>
    </source>
</evidence>
<reference evidence="8 9" key="1">
    <citation type="submission" date="2019-06" db="EMBL/GenBank/DDBJ databases">
        <title>Sequencing the genomes of 1000 actinobacteria strains.</title>
        <authorList>
            <person name="Klenk H.-P."/>
        </authorList>
    </citation>
    <scope>NUCLEOTIDE SEQUENCE [LARGE SCALE GENOMIC DNA]</scope>
    <source>
        <strain evidence="8 9">DSM 43186</strain>
    </source>
</reference>
<feature type="transmembrane region" description="Helical" evidence="6">
    <location>
        <begin position="281"/>
        <end position="302"/>
    </location>
</feature>
<dbReference type="AlphaFoldDB" id="A0A543ISW2"/>
<keyword evidence="2" id="KW-1003">Cell membrane</keyword>
<evidence type="ECO:0000256" key="4">
    <source>
        <dbReference type="ARBA" id="ARBA00022989"/>
    </source>
</evidence>
<dbReference type="SUPFAM" id="SSF82866">
    <property type="entry name" value="Multidrug efflux transporter AcrB transmembrane domain"/>
    <property type="match status" value="2"/>
</dbReference>
<evidence type="ECO:0000313" key="9">
    <source>
        <dbReference type="Proteomes" id="UP000319213"/>
    </source>
</evidence>
<accession>A0A543ISW2</accession>
<feature type="transmembrane region" description="Helical" evidence="6">
    <location>
        <begin position="308"/>
        <end position="332"/>
    </location>
</feature>
<feature type="transmembrane region" description="Helical" evidence="6">
    <location>
        <begin position="232"/>
        <end position="253"/>
    </location>
</feature>
<dbReference type="EMBL" id="VFPQ01000001">
    <property type="protein sequence ID" value="TQM73658.1"/>
    <property type="molecule type" value="Genomic_DNA"/>
</dbReference>
<feature type="transmembrane region" description="Helical" evidence="6">
    <location>
        <begin position="176"/>
        <end position="196"/>
    </location>
</feature>
<dbReference type="InterPro" id="IPR000731">
    <property type="entry name" value="SSD"/>
</dbReference>
<protein>
    <submittedName>
        <fullName evidence="8">RND superfamily putative drug exporter</fullName>
    </submittedName>
</protein>
<evidence type="ECO:0000313" key="8">
    <source>
        <dbReference type="EMBL" id="TQM73658.1"/>
    </source>
</evidence>
<dbReference type="InterPro" id="IPR050545">
    <property type="entry name" value="Mycobact_MmpL"/>
</dbReference>
<feature type="transmembrane region" description="Helical" evidence="6">
    <location>
        <begin position="203"/>
        <end position="226"/>
    </location>
</feature>
<feature type="transmembrane region" description="Helical" evidence="6">
    <location>
        <begin position="628"/>
        <end position="647"/>
    </location>
</feature>
<feature type="transmembrane region" description="Helical" evidence="6">
    <location>
        <begin position="507"/>
        <end position="528"/>
    </location>
</feature>
<feature type="domain" description="SSD" evidence="7">
    <location>
        <begin position="207"/>
        <end position="331"/>
    </location>
</feature>
<feature type="transmembrane region" description="Helical" evidence="6">
    <location>
        <begin position="540"/>
        <end position="561"/>
    </location>
</feature>
<keyword evidence="9" id="KW-1185">Reference proteome</keyword>
<comment type="subcellular location">
    <subcellularLocation>
        <location evidence="1">Cell membrane</location>
        <topology evidence="1">Multi-pass membrane protein</topology>
    </subcellularLocation>
</comment>
<evidence type="ECO:0000256" key="3">
    <source>
        <dbReference type="ARBA" id="ARBA00022692"/>
    </source>
</evidence>
<proteinExistence type="predicted"/>
<evidence type="ECO:0000259" key="7">
    <source>
        <dbReference type="PROSITE" id="PS50156"/>
    </source>
</evidence>
<name>A0A543ISW2_9ACTN</name>
<dbReference type="RefSeq" id="WP_142257944.1">
    <property type="nucleotide sequence ID" value="NZ_BMPV01000004.1"/>
</dbReference>
<dbReference type="OrthoDB" id="7051771at2"/>
<evidence type="ECO:0000256" key="2">
    <source>
        <dbReference type="ARBA" id="ARBA00022475"/>
    </source>
</evidence>
<keyword evidence="4 6" id="KW-1133">Transmembrane helix</keyword>
<comment type="caution">
    <text evidence="8">The sequence shown here is derived from an EMBL/GenBank/DDBJ whole genome shotgun (WGS) entry which is preliminary data.</text>
</comment>
<dbReference type="PANTHER" id="PTHR33406:SF13">
    <property type="entry name" value="MEMBRANE PROTEIN YDFJ"/>
    <property type="match status" value="1"/>
</dbReference>
<evidence type="ECO:0000256" key="6">
    <source>
        <dbReference type="SAM" id="Phobius"/>
    </source>
</evidence>
<sequence length="724" mass="75458">MTRFATFVLRHKLLVVLAWLAVAVAGGFAATRIEDRLTPDFAQPGLAGFEANQTLQRLYGTGGDDPPLVAVIGLPPGKTVDDPGMREAIARPFAAVAERLQARTLSYPDTGDRAFVSADGRTTFGIVYTSPTSGFGGDDLTGPVAQIMRPALPPGATVQVTGLEALSESEAAGEGVSVFVEVVVGGVGALVVLLVVFGSVLAVVPLVIAVISVLVSFLALYGLTGVTDVHMIVQYVVALLALGVAIDYSLLLVTRWREERARGHKGDAAVIRAMATAGRSVVVSGGAVGLGLIAMMVLPVPYLRSVGYGGALIPLVSVLAVLTLLPVVLATAGARMDRPRRTAASALPGASGGRRWQAWGRLVIRFRRSVLAGTAVLLVALGCAAFGLRLGEPQSSSLPKAGPAYEGLVSLRDAGFPTGVLTPMDVILPPGVDPEAEAARLARVPGVLTVAAPADWRANGTALLAVLPEAESGTEAGRRTITEVRRTVAPGAQVAGEGAQSIDFVDAVYGSFPAMLALIAVVTYLVLVRAFRSLLLPLKAVLLNLLSVAAAIGAMVLVWQYGYGSDPIFGLAATGALPEFIPVMVFAFLYGLSMDYEVFLLARMREEYDRTGSTTAAITYGLGRTGRLVTSAALILFLALVSLAAAPEPEVKIFATGLGVGILLDATVVRALLVPAFVSVMGRWNWWLPTWAARLLRVPPTAAVPYGRAEDDGERAPIAGPPAR</sequence>
<dbReference type="PANTHER" id="PTHR33406">
    <property type="entry name" value="MEMBRANE PROTEIN MJ1562-RELATED"/>
    <property type="match status" value="1"/>
</dbReference>
<dbReference type="PROSITE" id="PS50156">
    <property type="entry name" value="SSD"/>
    <property type="match status" value="1"/>
</dbReference>
<gene>
    <name evidence="8" type="ORF">FHX40_0311</name>
</gene>
<dbReference type="Proteomes" id="UP000319213">
    <property type="component" value="Unassembled WGS sequence"/>
</dbReference>
<evidence type="ECO:0000256" key="5">
    <source>
        <dbReference type="ARBA" id="ARBA00023136"/>
    </source>
</evidence>
<feature type="transmembrane region" description="Helical" evidence="6">
    <location>
        <begin position="370"/>
        <end position="390"/>
    </location>
</feature>
<keyword evidence="3 6" id="KW-0812">Transmembrane</keyword>
<organism evidence="8 9">
    <name type="scientific">Thermopolyspora flexuosa</name>
    <dbReference type="NCBI Taxonomy" id="103836"/>
    <lineage>
        <taxon>Bacteria</taxon>
        <taxon>Bacillati</taxon>
        <taxon>Actinomycetota</taxon>
        <taxon>Actinomycetes</taxon>
        <taxon>Streptosporangiales</taxon>
        <taxon>Streptosporangiaceae</taxon>
        <taxon>Thermopolyspora</taxon>
    </lineage>
</organism>
<dbReference type="InterPro" id="IPR004869">
    <property type="entry name" value="MMPL_dom"/>
</dbReference>
<dbReference type="Gene3D" id="1.20.1640.10">
    <property type="entry name" value="Multidrug efflux transporter AcrB transmembrane domain"/>
    <property type="match status" value="2"/>
</dbReference>
<keyword evidence="5 6" id="KW-0472">Membrane</keyword>